<dbReference type="Proteomes" id="UP000540656">
    <property type="component" value="Unassembled WGS sequence"/>
</dbReference>
<dbReference type="InterPro" id="IPR008323">
    <property type="entry name" value="UCP033563"/>
</dbReference>
<dbReference type="RefSeq" id="WP_179500749.1">
    <property type="nucleotide sequence ID" value="NZ_JACCAA010000001.1"/>
</dbReference>
<dbReference type="PANTHER" id="PTHR36454">
    <property type="entry name" value="LMO2823 PROTEIN"/>
    <property type="match status" value="1"/>
</dbReference>
<evidence type="ECO:0000313" key="1">
    <source>
        <dbReference type="EMBL" id="NYG57476.1"/>
    </source>
</evidence>
<dbReference type="EMBL" id="JACCAA010000001">
    <property type="protein sequence ID" value="NYG57476.1"/>
    <property type="molecule type" value="Genomic_DNA"/>
</dbReference>
<sequence>METVSLVPEADAPRFALEPFRALRLANSYVGDPVANRVFARPYRSVPGRLREWRRKRHLELDPDPALYVHEYTSHGVTVRGLVANLDLLSSATSVFPHEGTDQVQVNQLAGRMAEMSLNPAPILLMHRGPAVVRKVLHQITAEEPNLVYTDRADQLQRVWRITDPSMLTLLTSSLASAQVVIADGHHRYAAARQLRADHPGTGWEQTLVMLVDQNDTPLQLCAIHRTLPRLSLEVAEEAANLIGAEVRRYDSSHAALAKLGQALVLHDGQTWATLRPNDPEQLLVCWLHETLLPLWQVDPARVGFHHSATDALARAAHGVSVLLPAPSFEQVDASALSGHLLPEKATSFQPKPHFGVIMRELDDE</sequence>
<dbReference type="AlphaFoldDB" id="A0A7Y9UPG6"/>
<accession>A0A7Y9UPG6</accession>
<keyword evidence="2" id="KW-1185">Reference proteome</keyword>
<protein>
    <submittedName>
        <fullName evidence="1">Uncharacterized protein (DUF1015 family)</fullName>
    </submittedName>
</protein>
<reference evidence="1 2" key="1">
    <citation type="submission" date="2020-07" db="EMBL/GenBank/DDBJ databases">
        <title>Sequencing the genomes of 1000 actinobacteria strains.</title>
        <authorList>
            <person name="Klenk H.-P."/>
        </authorList>
    </citation>
    <scope>NUCLEOTIDE SEQUENCE [LARGE SCALE GENOMIC DNA]</scope>
    <source>
        <strain evidence="1 2">DSM 23819</strain>
    </source>
</reference>
<dbReference type="Pfam" id="PF06245">
    <property type="entry name" value="DUF1015"/>
    <property type="match status" value="1"/>
</dbReference>
<organism evidence="1 2">
    <name type="scientific">Nocardioides daedukensis</name>
    <dbReference type="NCBI Taxonomy" id="634462"/>
    <lineage>
        <taxon>Bacteria</taxon>
        <taxon>Bacillati</taxon>
        <taxon>Actinomycetota</taxon>
        <taxon>Actinomycetes</taxon>
        <taxon>Propionibacteriales</taxon>
        <taxon>Nocardioidaceae</taxon>
        <taxon>Nocardioides</taxon>
    </lineage>
</organism>
<dbReference type="PANTHER" id="PTHR36454:SF1">
    <property type="entry name" value="DUF1015 DOMAIN-CONTAINING PROTEIN"/>
    <property type="match status" value="1"/>
</dbReference>
<gene>
    <name evidence="1" type="ORF">BJ980_000399</name>
</gene>
<proteinExistence type="predicted"/>
<evidence type="ECO:0000313" key="2">
    <source>
        <dbReference type="Proteomes" id="UP000540656"/>
    </source>
</evidence>
<comment type="caution">
    <text evidence="1">The sequence shown here is derived from an EMBL/GenBank/DDBJ whole genome shotgun (WGS) entry which is preliminary data.</text>
</comment>
<name>A0A7Y9UPG6_9ACTN</name>